<organism evidence="1 2">
    <name type="scientific">Methanopyrus kandleri</name>
    <dbReference type="NCBI Taxonomy" id="2320"/>
    <lineage>
        <taxon>Archaea</taxon>
        <taxon>Methanobacteriati</taxon>
        <taxon>Methanobacteriota</taxon>
        <taxon>Methanomada group</taxon>
        <taxon>Methanopyri</taxon>
        <taxon>Methanopyrales</taxon>
        <taxon>Methanopyraceae</taxon>
        <taxon>Methanopyrus</taxon>
    </lineage>
</organism>
<name>A0A832TAZ0_9EURY</name>
<dbReference type="RefSeq" id="WP_011018436.1">
    <property type="nucleotide sequence ID" value="NZ_DUJS01000004.1"/>
</dbReference>
<dbReference type="Proteomes" id="UP000619545">
    <property type="component" value="Unassembled WGS sequence"/>
</dbReference>
<dbReference type="AlphaFoldDB" id="A0A832TAZ0"/>
<evidence type="ECO:0000313" key="1">
    <source>
        <dbReference type="EMBL" id="HII70796.1"/>
    </source>
</evidence>
<comment type="caution">
    <text evidence="1">The sequence shown here is derived from an EMBL/GenBank/DDBJ whole genome shotgun (WGS) entry which is preliminary data.</text>
</comment>
<sequence length="270" mass="31013">MPAGPVHLVYGVLLAVTSYPQNPEYGGMIVYASLAPDFATAAYNDRYSDLRYVDYRWAHDPTHVYDYASVIVERTTSRTLQGVDEKVALWCAETGIASHLLLDLYTHVKTSPIKEWREQAGIRTVLQEFYYPWQENAVEFARWALGRAIRVFGNPDEFWRYVDGACAVAEQLMGDYVISAYLRRLSERYFGDPDLHLADWLRWFYRNYGWEENATDAFIIDGVRIPADPVELLSWISQWDPRVVPMRPPQSGGGGSLLLPVFPVPPVRRR</sequence>
<proteinExistence type="predicted"/>
<dbReference type="GeneID" id="1477367"/>
<reference evidence="1" key="1">
    <citation type="journal article" date="2020" name="bioRxiv">
        <title>A rank-normalized archaeal taxonomy based on genome phylogeny resolves widespread incomplete and uneven classifications.</title>
        <authorList>
            <person name="Rinke C."/>
            <person name="Chuvochina M."/>
            <person name="Mussig A.J."/>
            <person name="Chaumeil P.-A."/>
            <person name="Waite D.W."/>
            <person name="Whitman W.B."/>
            <person name="Parks D.H."/>
            <person name="Hugenholtz P."/>
        </authorList>
    </citation>
    <scope>NUCLEOTIDE SEQUENCE</scope>
    <source>
        <strain evidence="1">UBA8853</strain>
    </source>
</reference>
<protein>
    <submittedName>
        <fullName evidence="1">Uncharacterized protein</fullName>
    </submittedName>
</protein>
<evidence type="ECO:0000313" key="2">
    <source>
        <dbReference type="Proteomes" id="UP000619545"/>
    </source>
</evidence>
<dbReference type="EMBL" id="DUJS01000004">
    <property type="protein sequence ID" value="HII70796.1"/>
    <property type="molecule type" value="Genomic_DNA"/>
</dbReference>
<accession>A0A832TAZ0</accession>
<gene>
    <name evidence="1" type="ORF">HA336_06140</name>
</gene>